<protein>
    <submittedName>
        <fullName evidence="12">Tyrosine recombinase XerC</fullName>
    </submittedName>
</protein>
<dbReference type="InterPro" id="IPR002104">
    <property type="entry name" value="Integrase_catalytic"/>
</dbReference>
<evidence type="ECO:0000256" key="8">
    <source>
        <dbReference type="ARBA" id="ARBA00023306"/>
    </source>
</evidence>
<dbReference type="GO" id="GO:0051301">
    <property type="term" value="P:cell division"/>
    <property type="evidence" value="ECO:0007669"/>
    <property type="project" value="UniProtKB-KW"/>
</dbReference>
<proteinExistence type="predicted"/>
<evidence type="ECO:0000256" key="2">
    <source>
        <dbReference type="ARBA" id="ARBA00022490"/>
    </source>
</evidence>
<comment type="caution">
    <text evidence="12">The sequence shown here is derived from an EMBL/GenBank/DDBJ whole genome shotgun (WGS) entry which is preliminary data.</text>
</comment>
<keyword evidence="4" id="KW-0159">Chromosome partition</keyword>
<accession>A0A0G0Y8B0</accession>
<keyword evidence="7" id="KW-0233">DNA recombination</keyword>
<dbReference type="InterPro" id="IPR013762">
    <property type="entry name" value="Integrase-like_cat_sf"/>
</dbReference>
<evidence type="ECO:0000256" key="5">
    <source>
        <dbReference type="ARBA" id="ARBA00022908"/>
    </source>
</evidence>
<dbReference type="GO" id="GO:0003677">
    <property type="term" value="F:DNA binding"/>
    <property type="evidence" value="ECO:0007669"/>
    <property type="project" value="UniProtKB-UniRule"/>
</dbReference>
<evidence type="ECO:0000256" key="3">
    <source>
        <dbReference type="ARBA" id="ARBA00022618"/>
    </source>
</evidence>
<dbReference type="InterPro" id="IPR044068">
    <property type="entry name" value="CB"/>
</dbReference>
<dbReference type="Gene3D" id="1.10.150.130">
    <property type="match status" value="1"/>
</dbReference>
<dbReference type="SUPFAM" id="SSF56349">
    <property type="entry name" value="DNA breaking-rejoining enzymes"/>
    <property type="match status" value="1"/>
</dbReference>
<evidence type="ECO:0000256" key="1">
    <source>
        <dbReference type="ARBA" id="ARBA00004496"/>
    </source>
</evidence>
<reference evidence="12 13" key="1">
    <citation type="journal article" date="2015" name="Nature">
        <title>rRNA introns, odd ribosomes, and small enigmatic genomes across a large radiation of phyla.</title>
        <authorList>
            <person name="Brown C.T."/>
            <person name="Hug L.A."/>
            <person name="Thomas B.C."/>
            <person name="Sharon I."/>
            <person name="Castelle C.J."/>
            <person name="Singh A."/>
            <person name="Wilkins M.J."/>
            <person name="Williams K.H."/>
            <person name="Banfield J.F."/>
        </authorList>
    </citation>
    <scope>NUCLEOTIDE SEQUENCE [LARGE SCALE GENOMIC DNA]</scope>
</reference>
<dbReference type="Pfam" id="PF00589">
    <property type="entry name" value="Phage_integrase"/>
    <property type="match status" value="1"/>
</dbReference>
<dbReference type="STRING" id="1618356.UU93_C0004G0034"/>
<dbReference type="PANTHER" id="PTHR30349">
    <property type="entry name" value="PHAGE INTEGRASE-RELATED"/>
    <property type="match status" value="1"/>
</dbReference>
<gene>
    <name evidence="12" type="ORF">UU93_C0004G0034</name>
</gene>
<name>A0A0G0Y8B0_9BACT</name>
<organism evidence="12 13">
    <name type="scientific">Candidatus Amesbacteria bacterium GW2011_GWA2_42_12</name>
    <dbReference type="NCBI Taxonomy" id="1618356"/>
    <lineage>
        <taxon>Bacteria</taxon>
        <taxon>Candidatus Amesiibacteriota</taxon>
    </lineage>
</organism>
<keyword evidence="6 9" id="KW-0238">DNA-binding</keyword>
<dbReference type="Proteomes" id="UP000034160">
    <property type="component" value="Unassembled WGS sequence"/>
</dbReference>
<keyword evidence="8" id="KW-0131">Cell cycle</keyword>
<dbReference type="Gene3D" id="1.10.443.10">
    <property type="entry name" value="Intergrase catalytic core"/>
    <property type="match status" value="1"/>
</dbReference>
<evidence type="ECO:0000256" key="9">
    <source>
        <dbReference type="PROSITE-ProRule" id="PRU01248"/>
    </source>
</evidence>
<keyword evidence="2" id="KW-0963">Cytoplasm</keyword>
<dbReference type="InterPro" id="IPR011010">
    <property type="entry name" value="DNA_brk_join_enz"/>
</dbReference>
<keyword evidence="3" id="KW-0132">Cell division</keyword>
<dbReference type="CDD" id="cd00397">
    <property type="entry name" value="DNA_BRE_C"/>
    <property type="match status" value="1"/>
</dbReference>
<evidence type="ECO:0000313" key="13">
    <source>
        <dbReference type="Proteomes" id="UP000034160"/>
    </source>
</evidence>
<dbReference type="InterPro" id="IPR010998">
    <property type="entry name" value="Integrase_recombinase_N"/>
</dbReference>
<dbReference type="GO" id="GO:0007059">
    <property type="term" value="P:chromosome segregation"/>
    <property type="evidence" value="ECO:0007669"/>
    <property type="project" value="UniProtKB-KW"/>
</dbReference>
<dbReference type="InterPro" id="IPR004107">
    <property type="entry name" value="Integrase_SAM-like_N"/>
</dbReference>
<dbReference type="EMBL" id="LCCN01000004">
    <property type="protein sequence ID" value="KKS32987.1"/>
    <property type="molecule type" value="Genomic_DNA"/>
</dbReference>
<evidence type="ECO:0000313" key="12">
    <source>
        <dbReference type="EMBL" id="KKS32987.1"/>
    </source>
</evidence>
<dbReference type="PANTHER" id="PTHR30349:SF77">
    <property type="entry name" value="TYROSINE RECOMBINASE XERC"/>
    <property type="match status" value="1"/>
</dbReference>
<evidence type="ECO:0000256" key="7">
    <source>
        <dbReference type="ARBA" id="ARBA00023172"/>
    </source>
</evidence>
<sequence>MELIEPISFESAITKFVSDLRSQKRSSATITAYTGDLTQAQKYLADKKITQATTVQTLHLQEFLDHLSTKGYSAKSVSRKINSLKTFFKFLKIRDLNTFDPARDLVHPKYDSAKPRVLSTGEYKSIRESARLDIRMSAIIEILLQTGIRISELANIRLEDVTKNELIVLPLENNPRRVVPLHKCVMSSIQNFLSIRPQTADNHLFVTKTGKPLLIRNIRTSLDRYFQLAGVKSAKVNDLRNTFLAHQLAAGLDPEYLSKIVGHKRLTSTYKYLEGAPLSTSTSTKLIEL</sequence>
<feature type="domain" description="Tyr recombinase" evidence="10">
    <location>
        <begin position="113"/>
        <end position="285"/>
    </location>
</feature>
<evidence type="ECO:0000259" key="10">
    <source>
        <dbReference type="PROSITE" id="PS51898"/>
    </source>
</evidence>
<dbReference type="InterPro" id="IPR050090">
    <property type="entry name" value="Tyrosine_recombinase_XerCD"/>
</dbReference>
<dbReference type="AlphaFoldDB" id="A0A0G0Y8B0"/>
<evidence type="ECO:0000256" key="4">
    <source>
        <dbReference type="ARBA" id="ARBA00022829"/>
    </source>
</evidence>
<dbReference type="PROSITE" id="PS51900">
    <property type="entry name" value="CB"/>
    <property type="match status" value="1"/>
</dbReference>
<dbReference type="GO" id="GO:0006310">
    <property type="term" value="P:DNA recombination"/>
    <property type="evidence" value="ECO:0007669"/>
    <property type="project" value="UniProtKB-KW"/>
</dbReference>
<comment type="subcellular location">
    <subcellularLocation>
        <location evidence="1">Cytoplasm</location>
    </subcellularLocation>
</comment>
<evidence type="ECO:0000259" key="11">
    <source>
        <dbReference type="PROSITE" id="PS51900"/>
    </source>
</evidence>
<dbReference type="GO" id="GO:0015074">
    <property type="term" value="P:DNA integration"/>
    <property type="evidence" value="ECO:0007669"/>
    <property type="project" value="UniProtKB-KW"/>
</dbReference>
<dbReference type="GO" id="GO:0005737">
    <property type="term" value="C:cytoplasm"/>
    <property type="evidence" value="ECO:0007669"/>
    <property type="project" value="UniProtKB-SubCell"/>
</dbReference>
<keyword evidence="5" id="KW-0229">DNA integration</keyword>
<dbReference type="PROSITE" id="PS51898">
    <property type="entry name" value="TYR_RECOMBINASE"/>
    <property type="match status" value="1"/>
</dbReference>
<dbReference type="Pfam" id="PF02899">
    <property type="entry name" value="Phage_int_SAM_1"/>
    <property type="match status" value="1"/>
</dbReference>
<feature type="domain" description="Core-binding (CB)" evidence="11">
    <location>
        <begin position="7"/>
        <end position="92"/>
    </location>
</feature>
<evidence type="ECO:0000256" key="6">
    <source>
        <dbReference type="ARBA" id="ARBA00023125"/>
    </source>
</evidence>